<accession>Q6ZLE1</accession>
<evidence type="ECO:0000313" key="3">
    <source>
        <dbReference type="Proteomes" id="UP000000763"/>
    </source>
</evidence>
<proteinExistence type="predicted"/>
<evidence type="ECO:0000313" key="2">
    <source>
        <dbReference type="EMBL" id="BAD08730.1"/>
    </source>
</evidence>
<feature type="compositionally biased region" description="Low complexity" evidence="1">
    <location>
        <begin position="55"/>
        <end position="64"/>
    </location>
</feature>
<dbReference type="AlphaFoldDB" id="Q6ZLE1"/>
<organism evidence="2 3">
    <name type="scientific">Oryza sativa subsp. japonica</name>
    <name type="common">Rice</name>
    <dbReference type="NCBI Taxonomy" id="39947"/>
    <lineage>
        <taxon>Eukaryota</taxon>
        <taxon>Viridiplantae</taxon>
        <taxon>Streptophyta</taxon>
        <taxon>Embryophyta</taxon>
        <taxon>Tracheophyta</taxon>
        <taxon>Spermatophyta</taxon>
        <taxon>Magnoliopsida</taxon>
        <taxon>Liliopsida</taxon>
        <taxon>Poales</taxon>
        <taxon>Poaceae</taxon>
        <taxon>BOP clade</taxon>
        <taxon>Oryzoideae</taxon>
        <taxon>Oryzeae</taxon>
        <taxon>Oryzinae</taxon>
        <taxon>Oryza</taxon>
        <taxon>Oryza sativa</taxon>
    </lineage>
</organism>
<feature type="compositionally biased region" description="Basic and acidic residues" evidence="1">
    <location>
        <begin position="94"/>
        <end position="108"/>
    </location>
</feature>
<evidence type="ECO:0000256" key="1">
    <source>
        <dbReference type="SAM" id="MobiDB-lite"/>
    </source>
</evidence>
<dbReference type="EMBL" id="AP003798">
    <property type="protein sequence ID" value="BAD08730.1"/>
    <property type="molecule type" value="Genomic_DNA"/>
</dbReference>
<name>Q6ZLE1_ORYSJ</name>
<protein>
    <submittedName>
        <fullName evidence="2">Uncharacterized protein</fullName>
    </submittedName>
</protein>
<dbReference type="Proteomes" id="UP000000763">
    <property type="component" value="Chromosome 8"/>
</dbReference>
<reference evidence="3" key="1">
    <citation type="journal article" date="2005" name="Nature">
        <title>The map-based sequence of the rice genome.</title>
        <authorList>
            <consortium name="International rice genome sequencing project (IRGSP)"/>
            <person name="Matsumoto T."/>
            <person name="Wu J."/>
            <person name="Kanamori H."/>
            <person name="Katayose Y."/>
            <person name="Fujisawa M."/>
            <person name="Namiki N."/>
            <person name="Mizuno H."/>
            <person name="Yamamoto K."/>
            <person name="Antonio B.A."/>
            <person name="Baba T."/>
            <person name="Sakata K."/>
            <person name="Nagamura Y."/>
            <person name="Aoki H."/>
            <person name="Arikawa K."/>
            <person name="Arita K."/>
            <person name="Bito T."/>
            <person name="Chiden Y."/>
            <person name="Fujitsuka N."/>
            <person name="Fukunaka R."/>
            <person name="Hamada M."/>
            <person name="Harada C."/>
            <person name="Hayashi A."/>
            <person name="Hijishita S."/>
            <person name="Honda M."/>
            <person name="Hosokawa S."/>
            <person name="Ichikawa Y."/>
            <person name="Idonuma A."/>
            <person name="Iijima M."/>
            <person name="Ikeda M."/>
            <person name="Ikeno M."/>
            <person name="Ito K."/>
            <person name="Ito S."/>
            <person name="Ito T."/>
            <person name="Ito Y."/>
            <person name="Ito Y."/>
            <person name="Iwabuchi A."/>
            <person name="Kamiya K."/>
            <person name="Karasawa W."/>
            <person name="Kurita K."/>
            <person name="Katagiri S."/>
            <person name="Kikuta A."/>
            <person name="Kobayashi H."/>
            <person name="Kobayashi N."/>
            <person name="Machita K."/>
            <person name="Maehara T."/>
            <person name="Masukawa M."/>
            <person name="Mizubayashi T."/>
            <person name="Mukai Y."/>
            <person name="Nagasaki H."/>
            <person name="Nagata Y."/>
            <person name="Naito S."/>
            <person name="Nakashima M."/>
            <person name="Nakama Y."/>
            <person name="Nakamichi Y."/>
            <person name="Nakamura M."/>
            <person name="Meguro A."/>
            <person name="Negishi M."/>
            <person name="Ohta I."/>
            <person name="Ohta T."/>
            <person name="Okamoto M."/>
            <person name="Ono N."/>
            <person name="Saji S."/>
            <person name="Sakaguchi M."/>
            <person name="Sakai K."/>
            <person name="Shibata M."/>
            <person name="Shimokawa T."/>
            <person name="Song J."/>
            <person name="Takazaki Y."/>
            <person name="Terasawa K."/>
            <person name="Tsugane M."/>
            <person name="Tsuji K."/>
            <person name="Ueda S."/>
            <person name="Waki K."/>
            <person name="Yamagata H."/>
            <person name="Yamamoto M."/>
            <person name="Yamamoto S."/>
            <person name="Yamane H."/>
            <person name="Yoshiki S."/>
            <person name="Yoshihara R."/>
            <person name="Yukawa K."/>
            <person name="Zhong H."/>
            <person name="Yano M."/>
            <person name="Yuan Q."/>
            <person name="Ouyang S."/>
            <person name="Liu J."/>
            <person name="Jones K.M."/>
            <person name="Gansberger K."/>
            <person name="Moffat K."/>
            <person name="Hill J."/>
            <person name="Bera J."/>
            <person name="Fadrosh D."/>
            <person name="Jin S."/>
            <person name="Johri S."/>
            <person name="Kim M."/>
            <person name="Overton L."/>
            <person name="Reardon M."/>
            <person name="Tsitrin T."/>
            <person name="Vuong H."/>
            <person name="Weaver B."/>
            <person name="Ciecko A."/>
            <person name="Tallon L."/>
            <person name="Jackson J."/>
            <person name="Pai G."/>
            <person name="Aken S.V."/>
            <person name="Utterback T."/>
            <person name="Reidmuller S."/>
            <person name="Feldblyum T."/>
            <person name="Hsiao J."/>
            <person name="Zismann V."/>
            <person name="Iobst S."/>
            <person name="de Vazeille A.R."/>
            <person name="Buell C.R."/>
            <person name="Ying K."/>
            <person name="Li Y."/>
            <person name="Lu T."/>
            <person name="Huang Y."/>
            <person name="Zhao Q."/>
            <person name="Feng Q."/>
            <person name="Zhang L."/>
            <person name="Zhu J."/>
            <person name="Weng Q."/>
            <person name="Mu J."/>
            <person name="Lu Y."/>
            <person name="Fan D."/>
            <person name="Liu Y."/>
            <person name="Guan J."/>
            <person name="Zhang Y."/>
            <person name="Yu S."/>
            <person name="Liu X."/>
            <person name="Zhang Y."/>
            <person name="Hong G."/>
            <person name="Han B."/>
            <person name="Choisne N."/>
            <person name="Demange N."/>
            <person name="Orjeda G."/>
            <person name="Samain S."/>
            <person name="Cattolico L."/>
            <person name="Pelletier E."/>
            <person name="Couloux A."/>
            <person name="Segurens B."/>
            <person name="Wincker P."/>
            <person name="D'Hont A."/>
            <person name="Scarpelli C."/>
            <person name="Weissenbach J."/>
            <person name="Salanoubat M."/>
            <person name="Quetier F."/>
            <person name="Yu Y."/>
            <person name="Kim H.R."/>
            <person name="Rambo T."/>
            <person name="Currie J."/>
            <person name="Collura K."/>
            <person name="Luo M."/>
            <person name="Yang T."/>
            <person name="Ammiraju J.S.S."/>
            <person name="Engler F."/>
            <person name="Soderlund C."/>
            <person name="Wing R.A."/>
            <person name="Palmer L.E."/>
            <person name="de la Bastide M."/>
            <person name="Spiegel L."/>
            <person name="Nascimento L."/>
            <person name="Zutavern T."/>
            <person name="O'Shaughnessy A."/>
            <person name="Dike S."/>
            <person name="Dedhia N."/>
            <person name="Preston R."/>
            <person name="Balija V."/>
            <person name="McCombie W.R."/>
            <person name="Chow T."/>
            <person name="Chen H."/>
            <person name="Chung M."/>
            <person name="Chen C."/>
            <person name="Shaw J."/>
            <person name="Wu H."/>
            <person name="Hsiao K."/>
            <person name="Chao Y."/>
            <person name="Chu M."/>
            <person name="Cheng C."/>
            <person name="Hour A."/>
            <person name="Lee P."/>
            <person name="Lin S."/>
            <person name="Lin Y."/>
            <person name="Liou J."/>
            <person name="Liu S."/>
            <person name="Hsing Y."/>
            <person name="Raghuvanshi S."/>
            <person name="Mohanty A."/>
            <person name="Bharti A.K."/>
            <person name="Gaur A."/>
            <person name="Gupta V."/>
            <person name="Kumar D."/>
            <person name="Ravi V."/>
            <person name="Vij S."/>
            <person name="Kapur A."/>
            <person name="Khurana P."/>
            <person name="Khurana P."/>
            <person name="Khurana J.P."/>
            <person name="Tyagi A.K."/>
            <person name="Gaikwad K."/>
            <person name="Singh A."/>
            <person name="Dalal V."/>
            <person name="Srivastava S."/>
            <person name="Dixit A."/>
            <person name="Pal A.K."/>
            <person name="Ghazi I.A."/>
            <person name="Yadav M."/>
            <person name="Pandit A."/>
            <person name="Bhargava A."/>
            <person name="Sureshbabu K."/>
            <person name="Batra K."/>
            <person name="Sharma T.R."/>
            <person name="Mohapatra T."/>
            <person name="Singh N.K."/>
            <person name="Messing J."/>
            <person name="Nelson A.B."/>
            <person name="Fuks G."/>
            <person name="Kavchok S."/>
            <person name="Keizer G."/>
            <person name="Linton E."/>
            <person name="Llaca V."/>
            <person name="Song R."/>
            <person name="Tanyolac B."/>
            <person name="Young S."/>
            <person name="Ho-Il K."/>
            <person name="Hahn J.H."/>
            <person name="Sangsakoo G."/>
            <person name="Vanavichit A."/>
            <person name="de Mattos Luiz.A.T."/>
            <person name="Zimmer P.D."/>
            <person name="Malone G."/>
            <person name="Dellagostin O."/>
            <person name="de Oliveira A.C."/>
            <person name="Bevan M."/>
            <person name="Bancroft I."/>
            <person name="Minx P."/>
            <person name="Cordum H."/>
            <person name="Wilson R."/>
            <person name="Cheng Z."/>
            <person name="Jin W."/>
            <person name="Jiang J."/>
            <person name="Leong S.A."/>
            <person name="Iwama H."/>
            <person name="Gojobori T."/>
            <person name="Itoh T."/>
            <person name="Niimura Y."/>
            <person name="Fujii Y."/>
            <person name="Habara T."/>
            <person name="Sakai H."/>
            <person name="Sato Y."/>
            <person name="Wilson G."/>
            <person name="Kumar K."/>
            <person name="McCouch S."/>
            <person name="Juretic N."/>
            <person name="Hoen D."/>
            <person name="Wright S."/>
            <person name="Bruskiewich R."/>
            <person name="Bureau T."/>
            <person name="Miyao A."/>
            <person name="Hirochika H."/>
            <person name="Nishikawa T."/>
            <person name="Kadowaki K."/>
            <person name="Sugiura M."/>
            <person name="Burr B."/>
            <person name="Sasaki T."/>
        </authorList>
    </citation>
    <scope>NUCLEOTIDE SEQUENCE [LARGE SCALE GENOMIC DNA]</scope>
    <source>
        <strain evidence="3">cv. Nipponbare</strain>
    </source>
</reference>
<reference evidence="3" key="2">
    <citation type="journal article" date="2008" name="Nucleic Acids Res.">
        <title>The rice annotation project database (RAP-DB): 2008 update.</title>
        <authorList>
            <consortium name="The rice annotation project (RAP)"/>
        </authorList>
    </citation>
    <scope>GENOME REANNOTATION</scope>
    <source>
        <strain evidence="3">cv. Nipponbare</strain>
    </source>
</reference>
<gene>
    <name evidence="2" type="primary">OJ1005_H01.17</name>
</gene>
<sequence>MPLLLRRAVAMHAATIGVLRLSHVCRRLPHLRPSAALACPVARLHGRRVHPHCQSPIRSSSAAAPRPPSHRRPSAARPPPPIDRPATNPAEKSSTSREGIKGREEAVK</sequence>
<feature type="region of interest" description="Disordered" evidence="1">
    <location>
        <begin position="48"/>
        <end position="108"/>
    </location>
</feature>